<feature type="compositionally biased region" description="Basic residues" evidence="5">
    <location>
        <begin position="367"/>
        <end position="378"/>
    </location>
</feature>
<dbReference type="Gene3D" id="1.25.40.20">
    <property type="entry name" value="Ankyrin repeat-containing domain"/>
    <property type="match status" value="1"/>
</dbReference>
<evidence type="ECO:0000256" key="1">
    <source>
        <dbReference type="ARBA" id="ARBA00022737"/>
    </source>
</evidence>
<sequence>MFSPATRHSILSKLRLHVVHARADKLKLAITEVLELGQDPNIPDKSGNPVLFKACGAGHAHIVKLLLLGYADPEGRSVDFYLAPIHLAAQMGYVEVIKLLLAARADKDAVDAKDTSAMADAIEESALSDDSCQHLSDDTAPDIEIARYPWASVLSACATLPHDAEGLFFGSGELITSFLVLGVAGDSTKSTPKGTTLAKAAQELVDRKAAGGLELLGWVSLRKHQSFEPSKIKRPEVKQSERDLHEAVQQAFRSIVMPSRRGQLGIFAQDAFAFAPNLTPCRLKIRNLGSTTAPKEPQFQAVAATAPVVSMGFLQEKARRLNKRREQLLTELEITLSKARAVKMKASAETFHTAQRQALGKLTPPRNKLKRKGPPAQA</sequence>
<protein>
    <submittedName>
        <fullName evidence="6">BRCA1-associated RING domain protein 1</fullName>
    </submittedName>
</protein>
<feature type="coiled-coil region" evidence="4">
    <location>
        <begin position="311"/>
        <end position="338"/>
    </location>
</feature>
<accession>A0A1Q9DBJ7</accession>
<evidence type="ECO:0000256" key="3">
    <source>
        <dbReference type="PROSITE-ProRule" id="PRU00023"/>
    </source>
</evidence>
<dbReference type="SMART" id="SM00248">
    <property type="entry name" value="ANK"/>
    <property type="match status" value="2"/>
</dbReference>
<proteinExistence type="predicted"/>
<feature type="region of interest" description="Disordered" evidence="5">
    <location>
        <begin position="353"/>
        <end position="378"/>
    </location>
</feature>
<reference evidence="6 7" key="1">
    <citation type="submission" date="2016-02" db="EMBL/GenBank/DDBJ databases">
        <title>Genome analysis of coral dinoflagellate symbionts highlights evolutionary adaptations to a symbiotic lifestyle.</title>
        <authorList>
            <person name="Aranda M."/>
            <person name="Li Y."/>
            <person name="Liew Y.J."/>
            <person name="Baumgarten S."/>
            <person name="Simakov O."/>
            <person name="Wilson M."/>
            <person name="Piel J."/>
            <person name="Ashoor H."/>
            <person name="Bougouffa S."/>
            <person name="Bajic V.B."/>
            <person name="Ryu T."/>
            <person name="Ravasi T."/>
            <person name="Bayer T."/>
            <person name="Micklem G."/>
            <person name="Kim H."/>
            <person name="Bhak J."/>
            <person name="Lajeunesse T.C."/>
            <person name="Voolstra C.R."/>
        </authorList>
    </citation>
    <scope>NUCLEOTIDE SEQUENCE [LARGE SCALE GENOMIC DNA]</scope>
    <source>
        <strain evidence="6 7">CCMP2467</strain>
    </source>
</reference>
<evidence type="ECO:0000256" key="4">
    <source>
        <dbReference type="SAM" id="Coils"/>
    </source>
</evidence>
<dbReference type="PANTHER" id="PTHR24126">
    <property type="entry name" value="ANKYRIN REPEAT, PH AND SEC7 DOMAIN CONTAINING PROTEIN SECG-RELATED"/>
    <property type="match status" value="1"/>
</dbReference>
<dbReference type="SUPFAM" id="SSF48403">
    <property type="entry name" value="Ankyrin repeat"/>
    <property type="match status" value="1"/>
</dbReference>
<dbReference type="Pfam" id="PF12796">
    <property type="entry name" value="Ank_2"/>
    <property type="match status" value="1"/>
</dbReference>
<dbReference type="PANTHER" id="PTHR24126:SF14">
    <property type="entry name" value="ANK_REP_REGION DOMAIN-CONTAINING PROTEIN"/>
    <property type="match status" value="1"/>
</dbReference>
<dbReference type="PROSITE" id="PS50297">
    <property type="entry name" value="ANK_REP_REGION"/>
    <property type="match status" value="1"/>
</dbReference>
<feature type="repeat" description="ANK" evidence="3">
    <location>
        <begin position="84"/>
        <end position="112"/>
    </location>
</feature>
<keyword evidence="4" id="KW-0175">Coiled coil</keyword>
<dbReference type="PROSITE" id="PS50088">
    <property type="entry name" value="ANK_REPEAT"/>
    <property type="match status" value="1"/>
</dbReference>
<comment type="caution">
    <text evidence="6">The sequence shown here is derived from an EMBL/GenBank/DDBJ whole genome shotgun (WGS) entry which is preliminary data.</text>
</comment>
<gene>
    <name evidence="6" type="primary">BARD1</name>
    <name evidence="6" type="ORF">AK812_SmicGene25590</name>
</gene>
<evidence type="ECO:0000256" key="2">
    <source>
        <dbReference type="ARBA" id="ARBA00023043"/>
    </source>
</evidence>
<keyword evidence="7" id="KW-1185">Reference proteome</keyword>
<name>A0A1Q9DBJ7_SYMMI</name>
<evidence type="ECO:0000313" key="7">
    <source>
        <dbReference type="Proteomes" id="UP000186817"/>
    </source>
</evidence>
<dbReference type="AlphaFoldDB" id="A0A1Q9DBJ7"/>
<dbReference type="InterPro" id="IPR002110">
    <property type="entry name" value="Ankyrin_rpt"/>
</dbReference>
<evidence type="ECO:0000313" key="6">
    <source>
        <dbReference type="EMBL" id="OLP92586.1"/>
    </source>
</evidence>
<dbReference type="Proteomes" id="UP000186817">
    <property type="component" value="Unassembled WGS sequence"/>
</dbReference>
<dbReference type="EMBL" id="LSRX01000615">
    <property type="protein sequence ID" value="OLP92586.1"/>
    <property type="molecule type" value="Genomic_DNA"/>
</dbReference>
<dbReference type="OrthoDB" id="10313396at2759"/>
<dbReference type="InterPro" id="IPR036770">
    <property type="entry name" value="Ankyrin_rpt-contain_sf"/>
</dbReference>
<organism evidence="6 7">
    <name type="scientific">Symbiodinium microadriaticum</name>
    <name type="common">Dinoflagellate</name>
    <name type="synonym">Zooxanthella microadriatica</name>
    <dbReference type="NCBI Taxonomy" id="2951"/>
    <lineage>
        <taxon>Eukaryota</taxon>
        <taxon>Sar</taxon>
        <taxon>Alveolata</taxon>
        <taxon>Dinophyceae</taxon>
        <taxon>Suessiales</taxon>
        <taxon>Symbiodiniaceae</taxon>
        <taxon>Symbiodinium</taxon>
    </lineage>
</organism>
<evidence type="ECO:0000256" key="5">
    <source>
        <dbReference type="SAM" id="MobiDB-lite"/>
    </source>
</evidence>
<keyword evidence="1" id="KW-0677">Repeat</keyword>
<keyword evidence="2 3" id="KW-0040">ANK repeat</keyword>